<evidence type="ECO:0000256" key="1">
    <source>
        <dbReference type="SAM" id="MobiDB-lite"/>
    </source>
</evidence>
<evidence type="ECO:0000313" key="3">
    <source>
        <dbReference type="EMBL" id="WUN83911.1"/>
    </source>
</evidence>
<gene>
    <name evidence="2" type="ORF">OHA91_00570</name>
    <name evidence="3" type="ORF">OHA91_38690</name>
</gene>
<feature type="compositionally biased region" description="Low complexity" evidence="1">
    <location>
        <begin position="24"/>
        <end position="33"/>
    </location>
</feature>
<feature type="compositionally biased region" description="Low complexity" evidence="1">
    <location>
        <begin position="133"/>
        <end position="145"/>
    </location>
</feature>
<name>A0ABZ1QMK9_9ACTN</name>
<dbReference type="Proteomes" id="UP001432312">
    <property type="component" value="Chromosome"/>
</dbReference>
<accession>A0ABZ1QMK9</accession>
<feature type="compositionally biased region" description="Low complexity" evidence="1">
    <location>
        <begin position="91"/>
        <end position="107"/>
    </location>
</feature>
<reference evidence="3" key="1">
    <citation type="submission" date="2022-10" db="EMBL/GenBank/DDBJ databases">
        <title>The complete genomes of actinobacterial strains from the NBC collection.</title>
        <authorList>
            <person name="Joergensen T.S."/>
            <person name="Alvarez Arevalo M."/>
            <person name="Sterndorff E.B."/>
            <person name="Faurdal D."/>
            <person name="Vuksanovic O."/>
            <person name="Mourched A.-S."/>
            <person name="Charusanti P."/>
            <person name="Shaw S."/>
            <person name="Blin K."/>
            <person name="Weber T."/>
        </authorList>
    </citation>
    <scope>NUCLEOTIDE SEQUENCE</scope>
    <source>
        <strain evidence="3">NBC_00303</strain>
    </source>
</reference>
<feature type="region of interest" description="Disordered" evidence="1">
    <location>
        <begin position="1"/>
        <end position="145"/>
    </location>
</feature>
<feature type="compositionally biased region" description="Low complexity" evidence="1">
    <location>
        <begin position="41"/>
        <end position="65"/>
    </location>
</feature>
<evidence type="ECO:0000313" key="4">
    <source>
        <dbReference type="Proteomes" id="UP001432312"/>
    </source>
</evidence>
<protein>
    <submittedName>
        <fullName evidence="3">Uncharacterized protein</fullName>
    </submittedName>
</protein>
<proteinExistence type="predicted"/>
<dbReference type="EMBL" id="CP108036">
    <property type="protein sequence ID" value="WUN77124.1"/>
    <property type="molecule type" value="Genomic_DNA"/>
</dbReference>
<sequence>MRRPSAPAHPGTVTAAARRRPVRRPGTVTAAARPPEPPRPGTVTAAARPGTVTAAARPGTVTATPAPGPDAGHRGRPPAPDLPPRDRYRGRPPALAARPGAVTAAPARPEPPRPGPGGVSDLTAATPDRIPTRRPALRPLPAEHP</sequence>
<dbReference type="RefSeq" id="WP_328738265.1">
    <property type="nucleotide sequence ID" value="NZ_CP108036.1"/>
</dbReference>
<organism evidence="3 4">
    <name type="scientific">Streptomyces erythrochromogenes</name>
    <dbReference type="NCBI Taxonomy" id="285574"/>
    <lineage>
        <taxon>Bacteria</taxon>
        <taxon>Bacillati</taxon>
        <taxon>Actinomycetota</taxon>
        <taxon>Actinomycetes</taxon>
        <taxon>Kitasatosporales</taxon>
        <taxon>Streptomycetaceae</taxon>
        <taxon>Streptomyces</taxon>
    </lineage>
</organism>
<dbReference type="GeneID" id="95502110"/>
<dbReference type="EMBL" id="CP108036">
    <property type="protein sequence ID" value="WUN83911.1"/>
    <property type="molecule type" value="Genomic_DNA"/>
</dbReference>
<evidence type="ECO:0000313" key="2">
    <source>
        <dbReference type="EMBL" id="WUN77124.1"/>
    </source>
</evidence>
<keyword evidence="4" id="KW-1185">Reference proteome</keyword>